<keyword evidence="1" id="KW-1133">Transmembrane helix</keyword>
<accession>A0ABQ0SSY2</accession>
<keyword evidence="3" id="KW-1185">Reference proteome</keyword>
<evidence type="ECO:0000256" key="1">
    <source>
        <dbReference type="SAM" id="Phobius"/>
    </source>
</evidence>
<reference evidence="2 3" key="1">
    <citation type="submission" date="2019-06" db="EMBL/GenBank/DDBJ databases">
        <title>Whole genome shotgun sequence of Brevibacillus agri NBRC 15538.</title>
        <authorList>
            <person name="Hosoyama A."/>
            <person name="Uohara A."/>
            <person name="Ohji S."/>
            <person name="Ichikawa N."/>
        </authorList>
    </citation>
    <scope>NUCLEOTIDE SEQUENCE [LARGE SCALE GENOMIC DNA]</scope>
    <source>
        <strain evidence="2 3">NBRC 15538</strain>
    </source>
</reference>
<proteinExistence type="predicted"/>
<keyword evidence="1" id="KW-0812">Transmembrane</keyword>
<comment type="caution">
    <text evidence="2">The sequence shown here is derived from an EMBL/GenBank/DDBJ whole genome shotgun (WGS) entry which is preliminary data.</text>
</comment>
<keyword evidence="1" id="KW-0472">Membrane</keyword>
<evidence type="ECO:0000313" key="3">
    <source>
        <dbReference type="Proteomes" id="UP000317180"/>
    </source>
</evidence>
<feature type="transmembrane region" description="Helical" evidence="1">
    <location>
        <begin position="6"/>
        <end position="23"/>
    </location>
</feature>
<sequence length="55" mass="6369">MPVWLLVTIICVGLLLIGSLVDWRAKRKKQTLLIDNNNRNSLDEGYDSRGRDDFH</sequence>
<name>A0ABQ0SSY2_9BACL</name>
<organism evidence="2 3">
    <name type="scientific">Brevibacillus agri</name>
    <dbReference type="NCBI Taxonomy" id="51101"/>
    <lineage>
        <taxon>Bacteria</taxon>
        <taxon>Bacillati</taxon>
        <taxon>Bacillota</taxon>
        <taxon>Bacilli</taxon>
        <taxon>Bacillales</taxon>
        <taxon>Paenibacillaceae</taxon>
        <taxon>Brevibacillus</taxon>
    </lineage>
</organism>
<evidence type="ECO:0000313" key="2">
    <source>
        <dbReference type="EMBL" id="GED25754.1"/>
    </source>
</evidence>
<protein>
    <submittedName>
        <fullName evidence="2">Uncharacterized protein</fullName>
    </submittedName>
</protein>
<gene>
    <name evidence="2" type="ORF">BAG01nite_18560</name>
</gene>
<dbReference type="EMBL" id="BJOD01000015">
    <property type="protein sequence ID" value="GED25754.1"/>
    <property type="molecule type" value="Genomic_DNA"/>
</dbReference>
<dbReference type="Proteomes" id="UP000317180">
    <property type="component" value="Unassembled WGS sequence"/>
</dbReference>